<gene>
    <name evidence="2" type="ORF">NAES01612_LOCUS8214</name>
</gene>
<feature type="region of interest" description="Disordered" evidence="1">
    <location>
        <begin position="181"/>
        <end position="243"/>
    </location>
</feature>
<name>A0A7S4KLD1_9EUKA</name>
<evidence type="ECO:0000313" key="2">
    <source>
        <dbReference type="EMBL" id="CAE2298638.1"/>
    </source>
</evidence>
<proteinExistence type="predicted"/>
<evidence type="ECO:0000256" key="1">
    <source>
        <dbReference type="SAM" id="MobiDB-lite"/>
    </source>
</evidence>
<dbReference type="AlphaFoldDB" id="A0A7S4KLD1"/>
<dbReference type="EMBL" id="HBKR01012384">
    <property type="protein sequence ID" value="CAE2298638.1"/>
    <property type="molecule type" value="Transcribed_RNA"/>
</dbReference>
<organism evidence="2">
    <name type="scientific">Paramoeba aestuarina</name>
    <dbReference type="NCBI Taxonomy" id="180227"/>
    <lineage>
        <taxon>Eukaryota</taxon>
        <taxon>Amoebozoa</taxon>
        <taxon>Discosea</taxon>
        <taxon>Flabellinia</taxon>
        <taxon>Dactylopodida</taxon>
        <taxon>Paramoebidae</taxon>
        <taxon>Paramoeba</taxon>
    </lineage>
</organism>
<sequence>MEEFFDRGFNKIMCYLHVRMRGFKPYFIPDGYLVHDVGIHHGKLKIPTNLSPEDEEVTEQFAGLYRETVIRHLLFQGFCELITQTGWLEAIAPQCDSLCVLSPTEKMIVGARNGKIQLRKCYSEIIKLQGLKIEDQARLLAMEYRMPYEEAVEFGAKFANSHGDIPIAKLQALKAKADKRKKGFIDQKKQGGRSPGISNSHSSSHSNNNNNKYSQSSSSVSKVPHVPRVPIKPTLSLNPGPPK</sequence>
<accession>A0A7S4KLD1</accession>
<protein>
    <submittedName>
        <fullName evidence="2">Uncharacterized protein</fullName>
    </submittedName>
</protein>
<reference evidence="2" key="1">
    <citation type="submission" date="2021-01" db="EMBL/GenBank/DDBJ databases">
        <authorList>
            <person name="Corre E."/>
            <person name="Pelletier E."/>
            <person name="Niang G."/>
            <person name="Scheremetjew M."/>
            <person name="Finn R."/>
            <person name="Kale V."/>
            <person name="Holt S."/>
            <person name="Cochrane G."/>
            <person name="Meng A."/>
            <person name="Brown T."/>
            <person name="Cohen L."/>
        </authorList>
    </citation>
    <scope>NUCLEOTIDE SEQUENCE</scope>
    <source>
        <strain evidence="2">SoJaBio B1-5/56/2</strain>
    </source>
</reference>
<feature type="compositionally biased region" description="Low complexity" evidence="1">
    <location>
        <begin position="198"/>
        <end position="223"/>
    </location>
</feature>